<keyword evidence="2" id="KW-1185">Reference proteome</keyword>
<proteinExistence type="predicted"/>
<reference evidence="1" key="1">
    <citation type="submission" date="2009-09" db="EMBL/GenBank/DDBJ databases">
        <authorList>
            <person name="Weinstock G."/>
            <person name="Sodergren E."/>
            <person name="Clifton S."/>
            <person name="Fulton L."/>
            <person name="Fulton B."/>
            <person name="Courtney L."/>
            <person name="Fronick C."/>
            <person name="Harrison M."/>
            <person name="Strong C."/>
            <person name="Farmer C."/>
            <person name="Delahaunty K."/>
            <person name="Markovic C."/>
            <person name="Hall O."/>
            <person name="Minx P."/>
            <person name="Tomlinson C."/>
            <person name="Mitreva M."/>
            <person name="Nelson J."/>
            <person name="Hou S."/>
            <person name="Wollam A."/>
            <person name="Pepin K.H."/>
            <person name="Johnson M."/>
            <person name="Bhonagiri V."/>
            <person name="Nash W.E."/>
            <person name="Warren W."/>
            <person name="Chinwalla A."/>
            <person name="Mardis E.R."/>
            <person name="Wilson R.K."/>
        </authorList>
    </citation>
    <scope>NUCLEOTIDE SEQUENCE [LARGE SCALE GENOMIC DNA]</scope>
    <source>
        <strain evidence="1">DSM 20544</strain>
    </source>
</reference>
<dbReference type="AlphaFoldDB" id="C9KJA6"/>
<protein>
    <submittedName>
        <fullName evidence="1">Uncharacterized protein</fullName>
    </submittedName>
</protein>
<evidence type="ECO:0000313" key="1">
    <source>
        <dbReference type="EMBL" id="EEX69972.1"/>
    </source>
</evidence>
<accession>C9KJA6</accession>
<comment type="caution">
    <text evidence="1">The sequence shown here is derived from an EMBL/GenBank/DDBJ whole genome shotgun (WGS) entry which is preliminary data.</text>
</comment>
<sequence>MIMRRRVAKFDFETCMDEHVDKRIVNILMELQNDYFVKLEIARQTDNESAKEAAKEAYLTLVMSCPVGTLVPCDNAH</sequence>
<dbReference type="EMBL" id="ABWK02000001">
    <property type="protein sequence ID" value="EEX69972.1"/>
    <property type="molecule type" value="Genomic_DNA"/>
</dbReference>
<gene>
    <name evidence="1" type="ORF">MITSMUL_03103</name>
</gene>
<dbReference type="Proteomes" id="UP000003671">
    <property type="component" value="Unassembled WGS sequence"/>
</dbReference>
<name>C9KJA6_9FIRM</name>
<organism evidence="1 2">
    <name type="scientific">Mitsuokella multacida DSM 20544</name>
    <dbReference type="NCBI Taxonomy" id="500635"/>
    <lineage>
        <taxon>Bacteria</taxon>
        <taxon>Bacillati</taxon>
        <taxon>Bacillota</taxon>
        <taxon>Negativicutes</taxon>
        <taxon>Selenomonadales</taxon>
        <taxon>Selenomonadaceae</taxon>
        <taxon>Mitsuokella</taxon>
    </lineage>
</organism>
<dbReference type="STRING" id="500635.MITSMUL_03103"/>
<evidence type="ECO:0000313" key="2">
    <source>
        <dbReference type="Proteomes" id="UP000003671"/>
    </source>
</evidence>
<dbReference type="HOGENOM" id="CLU_2634173_0_0_9"/>